<dbReference type="AlphaFoldDB" id="A0A844ZH68"/>
<evidence type="ECO:0000313" key="1">
    <source>
        <dbReference type="EMBL" id="MXO87831.1"/>
    </source>
</evidence>
<gene>
    <name evidence="1" type="ORF">GRI32_03660</name>
</gene>
<proteinExistence type="predicted"/>
<dbReference type="OrthoDB" id="7282816at2"/>
<dbReference type="EMBL" id="WTYY01000002">
    <property type="protein sequence ID" value="MXO87831.1"/>
    <property type="molecule type" value="Genomic_DNA"/>
</dbReference>
<reference evidence="1 2" key="1">
    <citation type="submission" date="2019-12" db="EMBL/GenBank/DDBJ databases">
        <title>Genomic-based taxomic classification of the family Erythrobacteraceae.</title>
        <authorList>
            <person name="Xu L."/>
        </authorList>
    </citation>
    <scope>NUCLEOTIDE SEQUENCE [LARGE SCALE GENOMIC DNA]</scope>
    <source>
        <strain evidence="1 2">JCM 16339</strain>
    </source>
</reference>
<accession>A0A844ZH68</accession>
<evidence type="ECO:0008006" key="3">
    <source>
        <dbReference type="Google" id="ProtNLM"/>
    </source>
</evidence>
<evidence type="ECO:0000313" key="2">
    <source>
        <dbReference type="Proteomes" id="UP000435243"/>
    </source>
</evidence>
<sequence>MTTRSGEALDPADPLLDFAPVPHAAPRRNSITAERQRAFIAHLAATGIVTSAAKHIGASMEALYKLRKRPGAQEFDAAWDAAVDRGVARLEDTALARAIEGEERLVVSAGKVVGSERRHNEALVMFLLRNRRADRYGADIRPGHPLYERIRAEVLAASQLERAHDERSVLESLNAKLDLFRQREEAVQVLLEDQRAARQPPGT</sequence>
<name>A0A844ZH68_9SPHN</name>
<comment type="caution">
    <text evidence="1">The sequence shown here is derived from an EMBL/GenBank/DDBJ whole genome shotgun (WGS) entry which is preliminary data.</text>
</comment>
<organism evidence="1 2">
    <name type="scientific">Alteraurantiacibacter aestuarii</name>
    <dbReference type="NCBI Taxonomy" id="650004"/>
    <lineage>
        <taxon>Bacteria</taxon>
        <taxon>Pseudomonadati</taxon>
        <taxon>Pseudomonadota</taxon>
        <taxon>Alphaproteobacteria</taxon>
        <taxon>Sphingomonadales</taxon>
        <taxon>Erythrobacteraceae</taxon>
        <taxon>Alteraurantiacibacter</taxon>
    </lineage>
</organism>
<protein>
    <recommendedName>
        <fullName evidence="3">Terminase small subunit</fullName>
    </recommendedName>
</protein>
<dbReference type="Proteomes" id="UP000435243">
    <property type="component" value="Unassembled WGS sequence"/>
</dbReference>
<keyword evidence="2" id="KW-1185">Reference proteome</keyword>